<dbReference type="Proteomes" id="UP000241808">
    <property type="component" value="Unassembled WGS sequence"/>
</dbReference>
<sequence>MTDNKQAFLCQWRPRTGSFTAPFDVVVIASDSAEAASIVKPLGAGELVVTGYPVRNLPNGPVLTAMVDEMLNDLQAIGEEYGVLGGEKRTDGIRRVLKAQRSTIDLLHAICERYEEGFADPGRFMDEIRDGLGRRDPLKVALREAVTAGTGVIVVEGDGKTTTRSMREMWGDGGVASSLQHQLRTDDVAKLREIGERCLALMRETPTHTLRRARLADVHVSLVEAARKIEEAMRNVR</sequence>
<evidence type="ECO:0000313" key="1">
    <source>
        <dbReference type="EMBL" id="PTM61918.1"/>
    </source>
</evidence>
<name>A0A2T4ZIW9_9HYPH</name>
<proteinExistence type="predicted"/>
<organism evidence="1 2">
    <name type="scientific">Phreatobacter oligotrophus</name>
    <dbReference type="NCBI Taxonomy" id="1122261"/>
    <lineage>
        <taxon>Bacteria</taxon>
        <taxon>Pseudomonadati</taxon>
        <taxon>Pseudomonadota</taxon>
        <taxon>Alphaproteobacteria</taxon>
        <taxon>Hyphomicrobiales</taxon>
        <taxon>Phreatobacteraceae</taxon>
        <taxon>Phreatobacter</taxon>
    </lineage>
</organism>
<keyword evidence="2" id="KW-1185">Reference proteome</keyword>
<evidence type="ECO:0000313" key="2">
    <source>
        <dbReference type="Proteomes" id="UP000241808"/>
    </source>
</evidence>
<comment type="caution">
    <text evidence="1">The sequence shown here is derived from an EMBL/GenBank/DDBJ whole genome shotgun (WGS) entry which is preliminary data.</text>
</comment>
<accession>A0A2T4ZIW9</accession>
<dbReference type="RefSeq" id="WP_108174353.1">
    <property type="nucleotide sequence ID" value="NZ_PZZL01000001.1"/>
</dbReference>
<dbReference type="EMBL" id="PZZL01000001">
    <property type="protein sequence ID" value="PTM61918.1"/>
    <property type="molecule type" value="Genomic_DNA"/>
</dbReference>
<protein>
    <submittedName>
        <fullName evidence="1">Uncharacterized protein</fullName>
    </submittedName>
</protein>
<reference evidence="1 2" key="1">
    <citation type="submission" date="2018-04" db="EMBL/GenBank/DDBJ databases">
        <title>Genomic Encyclopedia of Archaeal and Bacterial Type Strains, Phase II (KMG-II): from individual species to whole genera.</title>
        <authorList>
            <person name="Goeker M."/>
        </authorList>
    </citation>
    <scope>NUCLEOTIDE SEQUENCE [LARGE SCALE GENOMIC DNA]</scope>
    <source>
        <strain evidence="1 2">DSM 25521</strain>
    </source>
</reference>
<dbReference type="AlphaFoldDB" id="A0A2T4ZIW9"/>
<gene>
    <name evidence="1" type="ORF">C8P69_101591</name>
</gene>